<feature type="transmembrane region" description="Helical" evidence="1">
    <location>
        <begin position="17"/>
        <end position="40"/>
    </location>
</feature>
<dbReference type="EMBL" id="AWSU01000378">
    <property type="protein sequence ID" value="ERI73674.1"/>
    <property type="molecule type" value="Genomic_DNA"/>
</dbReference>
<name>A0ABC9TQT5_CLOSY</name>
<reference evidence="2 3" key="1">
    <citation type="submission" date="2013-07" db="EMBL/GenBank/DDBJ databases">
        <authorList>
            <person name="Weinstock G."/>
            <person name="Sodergren E."/>
            <person name="Wylie T."/>
            <person name="Fulton L."/>
            <person name="Fulton R."/>
            <person name="Fronick C."/>
            <person name="O'Laughlin M."/>
            <person name="Godfrey J."/>
            <person name="Miner T."/>
            <person name="Herter B."/>
            <person name="Appelbaum E."/>
            <person name="Cordes M."/>
            <person name="Lek S."/>
            <person name="Wollam A."/>
            <person name="Pepin K.H."/>
            <person name="Palsikar V.B."/>
            <person name="Mitreva M."/>
            <person name="Wilson R.K."/>
        </authorList>
    </citation>
    <scope>NUCLEOTIDE SEQUENCE [LARGE SCALE GENOMIC DNA]</scope>
    <source>
        <strain evidence="2 3">ATCC 14940</strain>
    </source>
</reference>
<keyword evidence="1" id="KW-1133">Transmembrane helix</keyword>
<evidence type="ECO:0000313" key="3">
    <source>
        <dbReference type="Proteomes" id="UP000016491"/>
    </source>
</evidence>
<organism evidence="2 3">
    <name type="scientific">[Clostridium] symbiosum ATCC 14940</name>
    <dbReference type="NCBI Taxonomy" id="411472"/>
    <lineage>
        <taxon>Bacteria</taxon>
        <taxon>Bacillati</taxon>
        <taxon>Bacillota</taxon>
        <taxon>Clostridia</taxon>
        <taxon>Lachnospirales</taxon>
        <taxon>Lachnospiraceae</taxon>
        <taxon>Otoolea</taxon>
    </lineage>
</organism>
<evidence type="ECO:0000256" key="1">
    <source>
        <dbReference type="SAM" id="Phobius"/>
    </source>
</evidence>
<dbReference type="AlphaFoldDB" id="A0ABC9TQT5"/>
<evidence type="ECO:0000313" key="2">
    <source>
        <dbReference type="EMBL" id="ERI73674.1"/>
    </source>
</evidence>
<protein>
    <submittedName>
        <fullName evidence="2">Uncharacterized protein</fullName>
    </submittedName>
</protein>
<keyword evidence="1" id="KW-0472">Membrane</keyword>
<gene>
    <name evidence="2" type="ORF">CLOSYM_04742</name>
</gene>
<sequence length="41" mass="4796">MAVPVIFLSYGIKNRHIFIYLHIKVLSVFLKTTTVFIVYLP</sequence>
<comment type="caution">
    <text evidence="2">The sequence shown here is derived from an EMBL/GenBank/DDBJ whole genome shotgun (WGS) entry which is preliminary data.</text>
</comment>
<proteinExistence type="predicted"/>
<dbReference type="Proteomes" id="UP000016491">
    <property type="component" value="Unassembled WGS sequence"/>
</dbReference>
<accession>A0ABC9TQT5</accession>
<keyword evidence="1" id="KW-0812">Transmembrane</keyword>